<dbReference type="eggNOG" id="COG1073">
    <property type="taxonomic scope" value="Bacteria"/>
</dbReference>
<dbReference type="Proteomes" id="UP000001784">
    <property type="component" value="Chromosome"/>
</dbReference>
<dbReference type="PANTHER" id="PTHR12277">
    <property type="entry name" value="ALPHA/BETA HYDROLASE DOMAIN-CONTAINING PROTEIN"/>
    <property type="match status" value="1"/>
</dbReference>
<dbReference type="STRING" id="335543.Sfum_0918"/>
<sequence length="271" mass="30391">MHVFAGFVLLYGVLAGLMFVFQSHLVYFPDKEMTCSPHDVNLPYEAVFFHTRDRIEIAAWFVPAEQSRGVVLICHGNGGNISHRMPLIRILNDLSLSCLIFDYRGYGNSAGKPTEEGTYRDAEAAWHYLVDTRGIDARNIVILGKSLGGAVAARLAREHTPAALIVQSTFTSLTELGQTVYPFLPVRLLSRFNYGTAEYLRGVNCPVLIMHSRQDEIVPYSHGCELFRVAGQPKEFVEMEGDHNSGFIVSESRFREGISGFLRQHLPGWPR</sequence>
<evidence type="ECO:0000313" key="3">
    <source>
        <dbReference type="Proteomes" id="UP000001784"/>
    </source>
</evidence>
<evidence type="ECO:0000259" key="1">
    <source>
        <dbReference type="Pfam" id="PF12146"/>
    </source>
</evidence>
<dbReference type="Pfam" id="PF12146">
    <property type="entry name" value="Hydrolase_4"/>
    <property type="match status" value="1"/>
</dbReference>
<reference evidence="2 3" key="1">
    <citation type="submission" date="2006-10" db="EMBL/GenBank/DDBJ databases">
        <title>Complete sequence of Syntrophobacter fumaroxidans MPOB.</title>
        <authorList>
            <consortium name="US DOE Joint Genome Institute"/>
            <person name="Copeland A."/>
            <person name="Lucas S."/>
            <person name="Lapidus A."/>
            <person name="Barry K."/>
            <person name="Detter J.C."/>
            <person name="Glavina del Rio T."/>
            <person name="Hammon N."/>
            <person name="Israni S."/>
            <person name="Pitluck S."/>
            <person name="Goltsman E.G."/>
            <person name="Martinez M."/>
            <person name="Schmutz J."/>
            <person name="Larimer F."/>
            <person name="Land M."/>
            <person name="Hauser L."/>
            <person name="Kyrpides N."/>
            <person name="Kim E."/>
            <person name="Boone D.R."/>
            <person name="Brockman F."/>
            <person name="Culley D."/>
            <person name="Ferry J."/>
            <person name="Gunsalus R."/>
            <person name="McInerney M.J."/>
            <person name="Morrison M."/>
            <person name="Plugge C."/>
            <person name="Rohlin L."/>
            <person name="Scholten J."/>
            <person name="Sieber J."/>
            <person name="Stams A.J.M."/>
            <person name="Worm P."/>
            <person name="Henstra A.M."/>
            <person name="Richardson P."/>
        </authorList>
    </citation>
    <scope>NUCLEOTIDE SEQUENCE [LARGE SCALE GENOMIC DNA]</scope>
    <source>
        <strain evidence="3">DSM 10017 / MPOB</strain>
    </source>
</reference>
<dbReference type="SUPFAM" id="SSF53474">
    <property type="entry name" value="alpha/beta-Hydrolases"/>
    <property type="match status" value="1"/>
</dbReference>
<proteinExistence type="predicted"/>
<dbReference type="FunCoup" id="A0LGR2">
    <property type="interactions" value="342"/>
</dbReference>
<dbReference type="InterPro" id="IPR022742">
    <property type="entry name" value="Hydrolase_4"/>
</dbReference>
<evidence type="ECO:0000313" key="2">
    <source>
        <dbReference type="EMBL" id="ABK16614.1"/>
    </source>
</evidence>
<name>A0LGR2_SYNFM</name>
<dbReference type="ESTHER" id="synfm-a0lgr2">
    <property type="family name" value="ABHD13-BEM46"/>
</dbReference>
<keyword evidence="3" id="KW-1185">Reference proteome</keyword>
<dbReference type="AlphaFoldDB" id="A0LGR2"/>
<dbReference type="InterPro" id="IPR029058">
    <property type="entry name" value="AB_hydrolase_fold"/>
</dbReference>
<dbReference type="Gene3D" id="3.40.50.1820">
    <property type="entry name" value="alpha/beta hydrolase"/>
    <property type="match status" value="1"/>
</dbReference>
<dbReference type="HOGENOM" id="CLU_029375_2_1_7"/>
<dbReference type="EMBL" id="CP000478">
    <property type="protein sequence ID" value="ABK16614.1"/>
    <property type="molecule type" value="Genomic_DNA"/>
</dbReference>
<dbReference type="KEGG" id="sfu:Sfum_0918"/>
<dbReference type="OrthoDB" id="9777090at2"/>
<organism evidence="2 3">
    <name type="scientific">Syntrophobacter fumaroxidans (strain DSM 10017 / MPOB)</name>
    <dbReference type="NCBI Taxonomy" id="335543"/>
    <lineage>
        <taxon>Bacteria</taxon>
        <taxon>Pseudomonadati</taxon>
        <taxon>Thermodesulfobacteriota</taxon>
        <taxon>Syntrophobacteria</taxon>
        <taxon>Syntrophobacterales</taxon>
        <taxon>Syntrophobacteraceae</taxon>
        <taxon>Syntrophobacter</taxon>
    </lineage>
</organism>
<dbReference type="PANTHER" id="PTHR12277:SF81">
    <property type="entry name" value="PROTEIN ABHD13"/>
    <property type="match status" value="1"/>
</dbReference>
<accession>A0LGR2</accession>
<dbReference type="InParanoid" id="A0LGR2"/>
<gene>
    <name evidence="2" type="ordered locus">Sfum_0918</name>
</gene>
<protein>
    <recommendedName>
        <fullName evidence="1">Serine aminopeptidase S33 domain-containing protein</fullName>
    </recommendedName>
</protein>
<feature type="domain" description="Serine aminopeptidase S33" evidence="1">
    <location>
        <begin position="66"/>
        <end position="175"/>
    </location>
</feature>